<name>A0A1Y1IB08_KLENI</name>
<dbReference type="Proteomes" id="UP000054558">
    <property type="component" value="Unassembled WGS sequence"/>
</dbReference>
<accession>A0A1Y1IB08</accession>
<reference evidence="2 3" key="1">
    <citation type="journal article" date="2014" name="Nat. Commun.">
        <title>Klebsormidium flaccidum genome reveals primary factors for plant terrestrial adaptation.</title>
        <authorList>
            <person name="Hori K."/>
            <person name="Maruyama F."/>
            <person name="Fujisawa T."/>
            <person name="Togashi T."/>
            <person name="Yamamoto N."/>
            <person name="Seo M."/>
            <person name="Sato S."/>
            <person name="Yamada T."/>
            <person name="Mori H."/>
            <person name="Tajima N."/>
            <person name="Moriyama T."/>
            <person name="Ikeuchi M."/>
            <person name="Watanabe M."/>
            <person name="Wada H."/>
            <person name="Kobayashi K."/>
            <person name="Saito M."/>
            <person name="Masuda T."/>
            <person name="Sasaki-Sekimoto Y."/>
            <person name="Mashiguchi K."/>
            <person name="Awai K."/>
            <person name="Shimojima M."/>
            <person name="Masuda S."/>
            <person name="Iwai M."/>
            <person name="Nobusawa T."/>
            <person name="Narise T."/>
            <person name="Kondo S."/>
            <person name="Saito H."/>
            <person name="Sato R."/>
            <person name="Murakawa M."/>
            <person name="Ihara Y."/>
            <person name="Oshima-Yamada Y."/>
            <person name="Ohtaka K."/>
            <person name="Satoh M."/>
            <person name="Sonobe K."/>
            <person name="Ishii M."/>
            <person name="Ohtani R."/>
            <person name="Kanamori-Sato M."/>
            <person name="Honoki R."/>
            <person name="Miyazaki D."/>
            <person name="Mochizuki H."/>
            <person name="Umetsu J."/>
            <person name="Higashi K."/>
            <person name="Shibata D."/>
            <person name="Kamiya Y."/>
            <person name="Sato N."/>
            <person name="Nakamura Y."/>
            <person name="Tabata S."/>
            <person name="Ida S."/>
            <person name="Kurokawa K."/>
            <person name="Ohta H."/>
        </authorList>
    </citation>
    <scope>NUCLEOTIDE SEQUENCE [LARGE SCALE GENOMIC DNA]</scope>
    <source>
        <strain evidence="2 3">NIES-2285</strain>
    </source>
</reference>
<gene>
    <name evidence="2" type="ORF">KFL_003740040</name>
</gene>
<proteinExistence type="predicted"/>
<evidence type="ECO:0000313" key="2">
    <source>
        <dbReference type="EMBL" id="GAQ87743.1"/>
    </source>
</evidence>
<dbReference type="EMBL" id="DF237323">
    <property type="protein sequence ID" value="GAQ87743.1"/>
    <property type="molecule type" value="Genomic_DNA"/>
</dbReference>
<evidence type="ECO:0000313" key="3">
    <source>
        <dbReference type="Proteomes" id="UP000054558"/>
    </source>
</evidence>
<keyword evidence="3" id="KW-1185">Reference proteome</keyword>
<protein>
    <submittedName>
        <fullName evidence="2">Uncharacterized protein</fullName>
    </submittedName>
</protein>
<feature type="region of interest" description="Disordered" evidence="1">
    <location>
        <begin position="1"/>
        <end position="28"/>
    </location>
</feature>
<dbReference type="AlphaFoldDB" id="A0A1Y1IB08"/>
<organism evidence="2 3">
    <name type="scientific">Klebsormidium nitens</name>
    <name type="common">Green alga</name>
    <name type="synonym">Ulothrix nitens</name>
    <dbReference type="NCBI Taxonomy" id="105231"/>
    <lineage>
        <taxon>Eukaryota</taxon>
        <taxon>Viridiplantae</taxon>
        <taxon>Streptophyta</taxon>
        <taxon>Klebsormidiophyceae</taxon>
        <taxon>Klebsormidiales</taxon>
        <taxon>Klebsormidiaceae</taxon>
        <taxon>Klebsormidium</taxon>
    </lineage>
</organism>
<sequence>MQPTTRTGSAAAEADLFPHQNELRSGGTDPLALTRIAAAADEARSKTASLLIAAEPVPVPHRNGLQAGGTDWLSRPLCFYNAIVWLLKWNGGHRSD</sequence>
<evidence type="ECO:0000256" key="1">
    <source>
        <dbReference type="SAM" id="MobiDB-lite"/>
    </source>
</evidence>